<evidence type="ECO:0000313" key="3">
    <source>
        <dbReference type="Proteomes" id="UP000664169"/>
    </source>
</evidence>
<name>A0A8H3I7P0_9LECA</name>
<evidence type="ECO:0000313" key="2">
    <source>
        <dbReference type="EMBL" id="CAF9903489.1"/>
    </source>
</evidence>
<sequence length="408" mass="45970">MAYYSVPPPRGYYEYQPTASPASSRDYNYYVPSSYKTATLPSRRSHTRTASYSSPRMASYNTPAGYTLPDYYMSSPPPSSAKYEYVSIDPHKRTATRRFSMSSGNNNNQGDKRYAQIRTSTQRIFIDTSERHHTDSSGSEDPIYVLAEPRLGRKVSAAGTSAAATAAKKKSSSTRAKADSTLFYKQEEVDTPIRSRARRSSTTSKLQQQQPPPPSSTKPKVIKPPRQATAEDALEHNIPAGFCLKNWDPTEKPIVLLGSVFDANSVGKWIYDWTVFAHKSQSPLAGVAGELWLLLIRFAAKMQRAEEGIHRVKYREDKAILSELLDCGDRVWRKLKSLIKLCEEAMWQGATKDGSRKVMGQKSGVAFVDTFFGRDGEMDKTERLMNAMRHFNMRFDSECEDVLRSLKK</sequence>
<feature type="compositionally biased region" description="Low complexity" evidence="1">
    <location>
        <begin position="200"/>
        <end position="209"/>
    </location>
</feature>
<evidence type="ECO:0000256" key="1">
    <source>
        <dbReference type="SAM" id="MobiDB-lite"/>
    </source>
</evidence>
<reference evidence="2" key="1">
    <citation type="submission" date="2021-03" db="EMBL/GenBank/DDBJ databases">
        <authorList>
            <person name="Tagirdzhanova G."/>
        </authorList>
    </citation>
    <scope>NUCLEOTIDE SEQUENCE</scope>
</reference>
<keyword evidence="3" id="KW-1185">Reference proteome</keyword>
<dbReference type="AlphaFoldDB" id="A0A8H3I7P0"/>
<organism evidence="2 3">
    <name type="scientific">Gomphillus americanus</name>
    <dbReference type="NCBI Taxonomy" id="1940652"/>
    <lineage>
        <taxon>Eukaryota</taxon>
        <taxon>Fungi</taxon>
        <taxon>Dikarya</taxon>
        <taxon>Ascomycota</taxon>
        <taxon>Pezizomycotina</taxon>
        <taxon>Lecanoromycetes</taxon>
        <taxon>OSLEUM clade</taxon>
        <taxon>Ostropomycetidae</taxon>
        <taxon>Ostropales</taxon>
        <taxon>Graphidaceae</taxon>
        <taxon>Gomphilloideae</taxon>
        <taxon>Gomphillus</taxon>
    </lineage>
</organism>
<dbReference type="EMBL" id="CAJPDQ010000001">
    <property type="protein sequence ID" value="CAF9903489.1"/>
    <property type="molecule type" value="Genomic_DNA"/>
</dbReference>
<feature type="region of interest" description="Disordered" evidence="1">
    <location>
        <begin position="187"/>
        <end position="229"/>
    </location>
</feature>
<protein>
    <recommendedName>
        <fullName evidence="4">Vegetative cell wall protein gp1</fullName>
    </recommendedName>
</protein>
<proteinExistence type="predicted"/>
<accession>A0A8H3I7P0</accession>
<evidence type="ECO:0008006" key="4">
    <source>
        <dbReference type="Google" id="ProtNLM"/>
    </source>
</evidence>
<gene>
    <name evidence="2" type="ORF">GOMPHAMPRED_000305</name>
</gene>
<dbReference type="OrthoDB" id="5398854at2759"/>
<comment type="caution">
    <text evidence="2">The sequence shown here is derived from an EMBL/GenBank/DDBJ whole genome shotgun (WGS) entry which is preliminary data.</text>
</comment>
<dbReference type="Proteomes" id="UP000664169">
    <property type="component" value="Unassembled WGS sequence"/>
</dbReference>